<dbReference type="Pfam" id="PF07645">
    <property type="entry name" value="EGF_CA"/>
    <property type="match status" value="9"/>
</dbReference>
<dbReference type="PROSITE" id="PS50026">
    <property type="entry name" value="EGF_3"/>
    <property type="match status" value="14"/>
</dbReference>
<dbReference type="SUPFAM" id="SSF57196">
    <property type="entry name" value="EGF/Laminin"/>
    <property type="match status" value="1"/>
</dbReference>
<dbReference type="SMART" id="SM00539">
    <property type="entry name" value="NIDO"/>
    <property type="match status" value="1"/>
</dbReference>
<feature type="domain" description="EGF-like" evidence="17">
    <location>
        <begin position="1010"/>
        <end position="1046"/>
    </location>
</feature>
<evidence type="ECO:0000256" key="4">
    <source>
        <dbReference type="ARBA" id="ARBA00022525"/>
    </source>
</evidence>
<dbReference type="Proteomes" id="UP001318040">
    <property type="component" value="Chromosome 28"/>
</dbReference>
<dbReference type="KEGG" id="pmrn:116946999"/>
<feature type="disulfide bond" evidence="15">
    <location>
        <begin position="1380"/>
        <end position="1389"/>
    </location>
</feature>
<feature type="domain" description="EGF-like" evidence="17">
    <location>
        <begin position="1308"/>
        <end position="1348"/>
    </location>
</feature>
<keyword evidence="6 15" id="KW-0245">EGF-like domain</keyword>
<dbReference type="PANTHER" id="PTHR24050">
    <property type="entry name" value="PA14 DOMAIN-CONTAINING PROTEIN"/>
    <property type="match status" value="1"/>
</dbReference>
<keyword evidence="10" id="KW-0106">Calcium</keyword>
<evidence type="ECO:0000259" key="19">
    <source>
        <dbReference type="PROSITE" id="PS51220"/>
    </source>
</evidence>
<evidence type="ECO:0000256" key="8">
    <source>
        <dbReference type="ARBA" id="ARBA00022729"/>
    </source>
</evidence>
<feature type="domain" description="VWFD" evidence="20">
    <location>
        <begin position="353"/>
        <end position="549"/>
    </location>
</feature>
<dbReference type="RefSeq" id="XP_032818227.1">
    <property type="nucleotide sequence ID" value="XM_032962336.1"/>
</dbReference>
<accession>A0AAJ7X233</accession>
<evidence type="ECO:0000259" key="20">
    <source>
        <dbReference type="PROSITE" id="PS51233"/>
    </source>
</evidence>
<dbReference type="InterPro" id="IPR005533">
    <property type="entry name" value="AMOP_dom"/>
</dbReference>
<dbReference type="InterPro" id="IPR026823">
    <property type="entry name" value="cEGF"/>
</dbReference>
<dbReference type="InterPro" id="IPR001846">
    <property type="entry name" value="VWF_type-D"/>
</dbReference>
<feature type="disulfide bond" evidence="15">
    <location>
        <begin position="896"/>
        <end position="913"/>
    </location>
</feature>
<dbReference type="SMART" id="SM00179">
    <property type="entry name" value="EGF_CA"/>
    <property type="match status" value="12"/>
</dbReference>
<dbReference type="Pfam" id="PF06119">
    <property type="entry name" value="NIDO"/>
    <property type="match status" value="1"/>
</dbReference>
<reference evidence="22" key="1">
    <citation type="submission" date="2025-08" db="UniProtKB">
        <authorList>
            <consortium name="RefSeq"/>
        </authorList>
    </citation>
    <scope>IDENTIFICATION</scope>
    <source>
        <tissue evidence="22">Sperm</tissue>
    </source>
</reference>
<evidence type="ECO:0000256" key="7">
    <source>
        <dbReference type="ARBA" id="ARBA00022692"/>
    </source>
</evidence>
<evidence type="ECO:0000256" key="15">
    <source>
        <dbReference type="PROSITE-ProRule" id="PRU00076"/>
    </source>
</evidence>
<dbReference type="Pfam" id="PF12662">
    <property type="entry name" value="cEGF"/>
    <property type="match status" value="1"/>
</dbReference>
<evidence type="ECO:0000256" key="16">
    <source>
        <dbReference type="SAM" id="Phobius"/>
    </source>
</evidence>
<dbReference type="InterPro" id="IPR024731">
    <property type="entry name" value="NELL2-like_EGF"/>
</dbReference>
<dbReference type="PANTHER" id="PTHR24050:SF28">
    <property type="entry name" value="UROMODULIN-LIKE"/>
    <property type="match status" value="1"/>
</dbReference>
<dbReference type="InterPro" id="IPR056619">
    <property type="entry name" value="C8-3_MUC4"/>
</dbReference>
<keyword evidence="14" id="KW-0325">Glycoprotein</keyword>
<comment type="similarity">
    <text evidence="3">Belongs to the fibulin family.</text>
</comment>
<keyword evidence="5" id="KW-0272">Extracellular matrix</keyword>
<dbReference type="Pfam" id="PF23263">
    <property type="entry name" value="C8-3_MUC4"/>
    <property type="match status" value="1"/>
</dbReference>
<dbReference type="SMART" id="SM00216">
    <property type="entry name" value="VWD"/>
    <property type="match status" value="1"/>
</dbReference>
<dbReference type="SMART" id="SM00181">
    <property type="entry name" value="EGF"/>
    <property type="match status" value="17"/>
</dbReference>
<feature type="domain" description="EGF-like" evidence="17">
    <location>
        <begin position="1133"/>
        <end position="1170"/>
    </location>
</feature>
<evidence type="ECO:0000256" key="13">
    <source>
        <dbReference type="ARBA" id="ARBA00023157"/>
    </source>
</evidence>
<dbReference type="PROSITE" id="PS01187">
    <property type="entry name" value="EGF_CA"/>
    <property type="match status" value="3"/>
</dbReference>
<dbReference type="PROSITE" id="PS01186">
    <property type="entry name" value="EGF_2"/>
    <property type="match status" value="10"/>
</dbReference>
<dbReference type="GO" id="GO:0016020">
    <property type="term" value="C:membrane"/>
    <property type="evidence" value="ECO:0007669"/>
    <property type="project" value="UniProtKB-SubCell"/>
</dbReference>
<gene>
    <name evidence="22" type="primary">LOC116946999</name>
</gene>
<dbReference type="PROSITE" id="PS51220">
    <property type="entry name" value="NIDO"/>
    <property type="match status" value="1"/>
</dbReference>
<evidence type="ECO:0000259" key="17">
    <source>
        <dbReference type="PROSITE" id="PS50026"/>
    </source>
</evidence>
<feature type="domain" description="EGF-like" evidence="17">
    <location>
        <begin position="1049"/>
        <end position="1089"/>
    </location>
</feature>
<feature type="domain" description="EGF-like" evidence="17">
    <location>
        <begin position="1266"/>
        <end position="1307"/>
    </location>
</feature>
<dbReference type="Pfam" id="PF12947">
    <property type="entry name" value="EGF_3"/>
    <property type="match status" value="1"/>
</dbReference>
<evidence type="ECO:0000256" key="2">
    <source>
        <dbReference type="ARBA" id="ARBA00004498"/>
    </source>
</evidence>
<keyword evidence="12 16" id="KW-0472">Membrane</keyword>
<feature type="domain" description="NIDO" evidence="19">
    <location>
        <begin position="4"/>
        <end position="175"/>
    </location>
</feature>
<dbReference type="GO" id="GO:0071944">
    <property type="term" value="C:cell periphery"/>
    <property type="evidence" value="ECO:0007669"/>
    <property type="project" value="UniProtKB-ARBA"/>
</dbReference>
<dbReference type="PROSITE" id="PS00022">
    <property type="entry name" value="EGF_1"/>
    <property type="match status" value="2"/>
</dbReference>
<dbReference type="InterPro" id="IPR001881">
    <property type="entry name" value="EGF-like_Ca-bd_dom"/>
</dbReference>
<feature type="domain" description="EGF-like" evidence="17">
    <location>
        <begin position="885"/>
        <end position="925"/>
    </location>
</feature>
<dbReference type="SMART" id="SM00723">
    <property type="entry name" value="AMOP"/>
    <property type="match status" value="1"/>
</dbReference>
<evidence type="ECO:0000256" key="3">
    <source>
        <dbReference type="ARBA" id="ARBA00006127"/>
    </source>
</evidence>
<dbReference type="InterPro" id="IPR000742">
    <property type="entry name" value="EGF"/>
</dbReference>
<sequence>MVAVFWDDSDFSSDNGTMYFQEYDFTKNSNPPTMHAQDLRERVKAQIRANFSSSSQPDLQNYDPTWMLKITWKEAPAVPARNNLANTNTFQAVLNTDGVFSFCLIMFKDGGMLWRPETRDPNTNNALMGFHSGTKELYYNHPLSRGNISVRYRPDQAIGLDTGLKGRWAYRLENNSLSITNPKRQCLEWVRNETALPPLAYFTSCPCSYQQGVFDSNYIDGNLISLYYSFDVHYVPGARWILQSFSKNRFGGGVRCYYNRLGALMSGWYERHLPTPWNPPVNEWSLYVISNYQRAGFYDWMHNVWLPQERQHYLANELEPYRSCCQKSGESRLCELYQQRRPRNQCTFYRPPISAFLIGDPHITTLDNVSYTFNGLGEFTVLHAFGENGSELILQGRTDVAGTNGTFKATSFVALVAHETGGAKVQWILGDNSTAVFLNDEAVNVTDVPFIKNSTSIQRSGISGLMASFPSGISVNVSGVYGALSFIILLPETFINRTLGLLGVFNKDPTDDFQPSNGTVLPFNGTLPPESTIFYEFGMTWKTTPSTSLFSYNSSTGESWYTFNNNSFVPLFFEELVNQTSPENLAAVESTCEGQKDCIFDALSTGNILFGLATQTSANAFIKVGQELKNFPPNITSVGQMNSKLNETVFFQLIAVDLENDPIDFNIITNSSDLSITSDGNFTWSPRSSEPVFGVVSASDGKASSVLLLNLTLCNCSAHSTCLYNQTTLSINGRDGSTYQVAGCLCEPGYTGTYCAEDFNACADNPCHPGVNCTDFPPPSMNFTCGPCPAHLKGDGTKCYDENECLAQPRVCDQTCENTLSGYECSCTKGYRISPTNSSQCEDINECALNSSLCATNGHCVNTLGSYMCRCNNGFQGDGDKYCYDNFECRINDDPCRFWNNSICNNTEGSFNCICKRGYAGDNCTDINECNTNNNTCHSDAECINMDGSYDCRCKTGFAGSGKICSDIDECGNNSLNNCDRASTDCMNIPGSFYCTCARGYTGNGTHCNDIDECLSNPCQELEKCINKNGTFSCECKAGYRMKNGTCTDIDECTEKHPCPVKKDCANTLGSYICSCKTGYQTDMDRDCSDINECDQPDQNNCSKKVGLCQNYDGGFQCQCQTGYTGNGVICIGNNTCETDICGVNGTCHVTAEKNITCVCNEGFILNGTSETPCVNINECNSSVGADNRTPCDPLHGLCMDTVGSYKCACKHGYELDPDERTCNDINECQSGTPTCLGNSTCVNTEGSHNCTCSIGYTYNGSFCFDVDECQPGDKQACGEAAVCHNTVGSYSCSCIAGYKLVNKACVDVDECVSGNSPCPLFEICENLPGSFKCVCQDGYNYNGQQCVADNCKEAACTPGYCKNEGVCANNVTCTATCHCPIAYRGDKCQYGASSVGATFKGTQKAEFTMWFKNPDIINDTESFRDHVSNTLDTIPNYYDCSVENMSIINTTTYVNSTARFNYTTSVQVFSIYNGSLEKKMYALFTTNKRMFEGLQLLNITVQQILSLEELLKAVVCETALPGYQPFTDPNDGIRCQSPCAKQNNCLNGGKCESTETGPVCFCNQDGIYHYTGTRCENLTITSPAFFGILFGSLGGLLLILIAIIVFWRHRVSGSYKMFKSGNSDFEDEESSEGKLPYFKSWRTQSGIEDSQSSSNLSHIIPSNWSPVLYNISNTKMTLPRPSLMEKSESDTSKEKL</sequence>
<dbReference type="InterPro" id="IPR009030">
    <property type="entry name" value="Growth_fac_rcpt_cys_sf"/>
</dbReference>
<evidence type="ECO:0000256" key="5">
    <source>
        <dbReference type="ARBA" id="ARBA00022530"/>
    </source>
</evidence>
<keyword evidence="21" id="KW-1185">Reference proteome</keyword>
<evidence type="ECO:0000313" key="21">
    <source>
        <dbReference type="Proteomes" id="UP001318040"/>
    </source>
</evidence>
<name>A0AAJ7X233_PETMA</name>
<evidence type="ECO:0000256" key="12">
    <source>
        <dbReference type="ARBA" id="ARBA00023136"/>
    </source>
</evidence>
<feature type="domain" description="EGF-like" evidence="17">
    <location>
        <begin position="926"/>
        <end position="966"/>
    </location>
</feature>
<feature type="disulfide bond" evidence="15">
    <location>
        <begin position="915"/>
        <end position="924"/>
    </location>
</feature>
<dbReference type="PROSITE" id="PS50856">
    <property type="entry name" value="AMOP"/>
    <property type="match status" value="1"/>
</dbReference>
<proteinExistence type="inferred from homology"/>
<dbReference type="GO" id="GO:0007160">
    <property type="term" value="P:cell-matrix adhesion"/>
    <property type="evidence" value="ECO:0007669"/>
    <property type="project" value="InterPro"/>
</dbReference>
<feature type="domain" description="EGF-like" evidence="17">
    <location>
        <begin position="843"/>
        <end position="884"/>
    </location>
</feature>
<keyword evidence="8" id="KW-0732">Signal</keyword>
<keyword evidence="11 16" id="KW-1133">Transmembrane helix</keyword>
<feature type="transmembrane region" description="Helical" evidence="16">
    <location>
        <begin position="1585"/>
        <end position="1608"/>
    </location>
</feature>
<dbReference type="PROSITE" id="PS51233">
    <property type="entry name" value="VWFD"/>
    <property type="match status" value="1"/>
</dbReference>
<evidence type="ECO:0000256" key="10">
    <source>
        <dbReference type="ARBA" id="ARBA00022837"/>
    </source>
</evidence>
<keyword evidence="13 15" id="KW-1015">Disulfide bond</keyword>
<evidence type="ECO:0000256" key="9">
    <source>
        <dbReference type="ARBA" id="ARBA00022737"/>
    </source>
</evidence>
<dbReference type="SUPFAM" id="SSF57184">
    <property type="entry name" value="Growth factor receptor domain"/>
    <property type="match status" value="4"/>
</dbReference>
<feature type="domain" description="EGF-like" evidence="17">
    <location>
        <begin position="1225"/>
        <end position="1265"/>
    </location>
</feature>
<evidence type="ECO:0000256" key="14">
    <source>
        <dbReference type="ARBA" id="ARBA00023180"/>
    </source>
</evidence>
<dbReference type="InterPro" id="IPR018097">
    <property type="entry name" value="EGF_Ca-bd_CS"/>
</dbReference>
<dbReference type="InterPro" id="IPR049883">
    <property type="entry name" value="NOTCH1_EGF-like"/>
</dbReference>
<dbReference type="FunFam" id="2.10.25.10:FF:000014">
    <property type="entry name" value="Latent-transforming growth factor beta-binding protein 3"/>
    <property type="match status" value="1"/>
</dbReference>
<feature type="domain" description="EGF-like" evidence="17">
    <location>
        <begin position="1090"/>
        <end position="1132"/>
    </location>
</feature>
<feature type="domain" description="EGF-like" evidence="17">
    <location>
        <begin position="967"/>
        <end position="1009"/>
    </location>
</feature>
<feature type="domain" description="EGF-like" evidence="17">
    <location>
        <begin position="1176"/>
        <end position="1224"/>
    </location>
</feature>
<keyword evidence="9" id="KW-0677">Repeat</keyword>
<dbReference type="InterPro" id="IPR052235">
    <property type="entry name" value="Nephronectin_domain"/>
</dbReference>
<dbReference type="Gene3D" id="2.10.25.10">
    <property type="entry name" value="Laminin"/>
    <property type="match status" value="13"/>
</dbReference>
<feature type="domain" description="EGF-like" evidence="17">
    <location>
        <begin position="1353"/>
        <end position="1390"/>
    </location>
</feature>
<feature type="domain" description="EGF-like" evidence="17">
    <location>
        <begin position="1537"/>
        <end position="1577"/>
    </location>
</feature>
<evidence type="ECO:0000256" key="1">
    <source>
        <dbReference type="ARBA" id="ARBA00004370"/>
    </source>
</evidence>
<comment type="caution">
    <text evidence="15">Lacks conserved residue(s) required for the propagation of feature annotation.</text>
</comment>
<comment type="subcellular location">
    <subcellularLocation>
        <location evidence="1">Membrane</location>
    </subcellularLocation>
    <subcellularLocation>
        <location evidence="2">Secreted</location>
        <location evidence="2">Extracellular space</location>
        <location evidence="2">Extracellular matrix</location>
    </subcellularLocation>
</comment>
<evidence type="ECO:0000256" key="6">
    <source>
        <dbReference type="ARBA" id="ARBA00022536"/>
    </source>
</evidence>
<dbReference type="PROSITE" id="PS00010">
    <property type="entry name" value="ASX_HYDROXYL"/>
    <property type="match status" value="10"/>
</dbReference>
<dbReference type="InterPro" id="IPR003886">
    <property type="entry name" value="NIDO_dom"/>
</dbReference>
<dbReference type="InterPro" id="IPR000152">
    <property type="entry name" value="EGF-type_Asp/Asn_hydroxyl_site"/>
</dbReference>
<dbReference type="FunFam" id="2.10.25.10:FF:000038">
    <property type="entry name" value="Fibrillin 2"/>
    <property type="match status" value="7"/>
</dbReference>
<evidence type="ECO:0000313" key="22">
    <source>
        <dbReference type="RefSeq" id="XP_032818227.1"/>
    </source>
</evidence>
<evidence type="ECO:0000259" key="18">
    <source>
        <dbReference type="PROSITE" id="PS50856"/>
    </source>
</evidence>
<keyword evidence="4" id="KW-0964">Secreted</keyword>
<organism evidence="21 22">
    <name type="scientific">Petromyzon marinus</name>
    <name type="common">Sea lamprey</name>
    <dbReference type="NCBI Taxonomy" id="7757"/>
    <lineage>
        <taxon>Eukaryota</taxon>
        <taxon>Metazoa</taxon>
        <taxon>Chordata</taxon>
        <taxon>Craniata</taxon>
        <taxon>Vertebrata</taxon>
        <taxon>Cyclostomata</taxon>
        <taxon>Hyperoartia</taxon>
        <taxon>Petromyzontiformes</taxon>
        <taxon>Petromyzontidae</taxon>
        <taxon>Petromyzon</taxon>
    </lineage>
</organism>
<feature type="domain" description="AMOP" evidence="18">
    <location>
        <begin position="178"/>
        <end position="341"/>
    </location>
</feature>
<dbReference type="CDD" id="cd00054">
    <property type="entry name" value="EGF_CA"/>
    <property type="match status" value="10"/>
</dbReference>
<dbReference type="GO" id="GO:0005509">
    <property type="term" value="F:calcium ion binding"/>
    <property type="evidence" value="ECO:0007669"/>
    <property type="project" value="InterPro"/>
</dbReference>
<protein>
    <submittedName>
        <fullName evidence="22">Mucin-4-like</fullName>
    </submittedName>
</protein>
<evidence type="ECO:0000256" key="11">
    <source>
        <dbReference type="ARBA" id="ARBA00022989"/>
    </source>
</evidence>
<keyword evidence="7 16" id="KW-0812">Transmembrane</keyword>